<name>A0A6A6AHJ2_9PLEO</name>
<evidence type="ECO:0000313" key="1">
    <source>
        <dbReference type="EMBL" id="KAF2131280.1"/>
    </source>
</evidence>
<keyword evidence="2" id="KW-1185">Reference proteome</keyword>
<proteinExistence type="predicted"/>
<protein>
    <submittedName>
        <fullName evidence="1">Uncharacterized protein</fullName>
    </submittedName>
</protein>
<sequence>MYEVFVVAAIVHSKWQSLGIGAAYQVQIHKYPSNSSWVTFRASDQERDAEAEQVDASVWEARSEIKTVLFLGSSSETKPSIGAVLDVGTWRDNFHATPRNERQRRQRRVKPQTRSSIEVCDISLQISSHCVIVTTLKLFIATRVCCTVESIDVVLVRELQRPNRHMILQFELALPYLESPFRTPFTRQQP</sequence>
<reference evidence="1" key="1">
    <citation type="journal article" date="2020" name="Stud. Mycol.">
        <title>101 Dothideomycetes genomes: a test case for predicting lifestyles and emergence of pathogens.</title>
        <authorList>
            <person name="Haridas S."/>
            <person name="Albert R."/>
            <person name="Binder M."/>
            <person name="Bloem J."/>
            <person name="Labutti K."/>
            <person name="Salamov A."/>
            <person name="Andreopoulos B."/>
            <person name="Baker S."/>
            <person name="Barry K."/>
            <person name="Bills G."/>
            <person name="Bluhm B."/>
            <person name="Cannon C."/>
            <person name="Castanera R."/>
            <person name="Culley D."/>
            <person name="Daum C."/>
            <person name="Ezra D."/>
            <person name="Gonzalez J."/>
            <person name="Henrissat B."/>
            <person name="Kuo A."/>
            <person name="Liang C."/>
            <person name="Lipzen A."/>
            <person name="Lutzoni F."/>
            <person name="Magnuson J."/>
            <person name="Mondo S."/>
            <person name="Nolan M."/>
            <person name="Ohm R."/>
            <person name="Pangilinan J."/>
            <person name="Park H.-J."/>
            <person name="Ramirez L."/>
            <person name="Alfaro M."/>
            <person name="Sun H."/>
            <person name="Tritt A."/>
            <person name="Yoshinaga Y."/>
            <person name="Zwiers L.-H."/>
            <person name="Turgeon B."/>
            <person name="Goodwin S."/>
            <person name="Spatafora J."/>
            <person name="Crous P."/>
            <person name="Grigoriev I."/>
        </authorList>
    </citation>
    <scope>NUCLEOTIDE SEQUENCE</scope>
    <source>
        <strain evidence="1">CBS 119687</strain>
    </source>
</reference>
<accession>A0A6A6AHJ2</accession>
<dbReference type="Proteomes" id="UP000799771">
    <property type="component" value="Unassembled WGS sequence"/>
</dbReference>
<organism evidence="1 2">
    <name type="scientific">Dothidotthia symphoricarpi CBS 119687</name>
    <dbReference type="NCBI Taxonomy" id="1392245"/>
    <lineage>
        <taxon>Eukaryota</taxon>
        <taxon>Fungi</taxon>
        <taxon>Dikarya</taxon>
        <taxon>Ascomycota</taxon>
        <taxon>Pezizomycotina</taxon>
        <taxon>Dothideomycetes</taxon>
        <taxon>Pleosporomycetidae</taxon>
        <taxon>Pleosporales</taxon>
        <taxon>Dothidotthiaceae</taxon>
        <taxon>Dothidotthia</taxon>
    </lineage>
</organism>
<dbReference type="GeneID" id="54411759"/>
<dbReference type="EMBL" id="ML977502">
    <property type="protein sequence ID" value="KAF2131280.1"/>
    <property type="molecule type" value="Genomic_DNA"/>
</dbReference>
<evidence type="ECO:0000313" key="2">
    <source>
        <dbReference type="Proteomes" id="UP000799771"/>
    </source>
</evidence>
<dbReference type="RefSeq" id="XP_033525667.1">
    <property type="nucleotide sequence ID" value="XM_033671327.1"/>
</dbReference>
<gene>
    <name evidence="1" type="ORF">P153DRAFT_394633</name>
</gene>
<dbReference type="AlphaFoldDB" id="A0A6A6AHJ2"/>